<sequence>MGVSVQSAESGGVWGLIAGPAAARVAADLGRLPLQPPLVADATVLPQEQVEGGQLKLNTQLLHRFLPPVDVEITVEFGGTGSERILVMNIRCVVPAGALMVVNHRGRIAYATAALGALLGVPAKQLAAMDLATIVPPPYAQLHAGFLKSLSAVPPATSCRAGAVVHLLRSNGVKVPVTLRMTTHDDGERVQHVVKVVPSSEAERLDRQRMVLGVGEGGVVVSVNPGASKGLFGFAPQGRPVLGRRHHRPELGSQLLSPDAAPPNKPPSRRAAAPSSACCLLQIAQGLVGKPLSSFINVFKEEQHRDSAKGEAGLLVSLGMRALEGAGDDAWRVGVRQPKEEGEGGETAAQSSALAMALQQRNRERPALMSVSVNAEAEDADSGAGSGAAAHQAAGDAAQQDAAGAAALEVTLWRADAVAAVVEVDSKLEITRADAAAGLLFGFNHRAMIKKDFKRLAGLPEGTRPSDLMSGTASPEGKGRHGKKGGMKGGGAPKTGVRMVLKTRHADGSELKLEMQAVTKPGSGDHLVLRLQPLDPSCGSLEPLLAALQRGGAAGAAGAGAGLGAAVGAKLLADAAGSGSEAGEEARAEGRRGSGGGGGGGGARGSAALDTADEGSDDGSGGPRGGKRSPVKPRARVEEWVAQHSRVPSAAGSDEQEEEERRPARGRGRGGRPAAGSKSGKGGKGGKSGKGGRGFGAHSDDEEEEEEEEEARASPARRGCAAAAAAADSDDDAGSERSGGGAGAGAAGALALVGAKSGMFEGGGASMGGGSSASGSEAQDAASSIAGDGGEDADLVADFR</sequence>
<dbReference type="PANTHER" id="PTHR31600:SF2">
    <property type="entry name" value="GAMETE ENRICHED GENE 10 PROTEIN-RELATED"/>
    <property type="match status" value="1"/>
</dbReference>
<dbReference type="PANTHER" id="PTHR31600">
    <property type="entry name" value="TINY MACROCYSTS PROTEIN B-RELATED"/>
    <property type="match status" value="1"/>
</dbReference>
<dbReference type="EMBL" id="KK101997">
    <property type="protein sequence ID" value="KIY98974.1"/>
    <property type="molecule type" value="Genomic_DNA"/>
</dbReference>
<dbReference type="AlphaFoldDB" id="A0A0D2M6C4"/>
<gene>
    <name evidence="4" type="ORF">MNEG_8989</name>
</gene>
<dbReference type="OrthoDB" id="542352at2759"/>
<dbReference type="SUPFAM" id="SSF55785">
    <property type="entry name" value="PYP-like sensor domain (PAS domain)"/>
    <property type="match status" value="1"/>
</dbReference>
<feature type="compositionally biased region" description="Low complexity" evidence="3">
    <location>
        <begin position="713"/>
        <end position="727"/>
    </location>
</feature>
<dbReference type="RefSeq" id="XP_013897994.1">
    <property type="nucleotide sequence ID" value="XM_014042540.1"/>
</dbReference>
<dbReference type="InterPro" id="IPR000014">
    <property type="entry name" value="PAS"/>
</dbReference>
<feature type="compositionally biased region" description="Acidic residues" evidence="3">
    <location>
        <begin position="700"/>
        <end position="710"/>
    </location>
</feature>
<dbReference type="InterPro" id="IPR035965">
    <property type="entry name" value="PAS-like_dom_sf"/>
</dbReference>
<evidence type="ECO:0000313" key="5">
    <source>
        <dbReference type="Proteomes" id="UP000054498"/>
    </source>
</evidence>
<dbReference type="KEGG" id="mng:MNEG_8989"/>
<feature type="compositionally biased region" description="Gly residues" evidence="3">
    <location>
        <begin position="593"/>
        <end position="604"/>
    </location>
</feature>
<feature type="region of interest" description="Disordered" evidence="3">
    <location>
        <begin position="582"/>
        <end position="745"/>
    </location>
</feature>
<dbReference type="CDD" id="cd00130">
    <property type="entry name" value="PAS"/>
    <property type="match status" value="1"/>
</dbReference>
<keyword evidence="1" id="KW-0157">Chromophore</keyword>
<feature type="region of interest" description="Disordered" evidence="3">
    <location>
        <begin position="460"/>
        <end position="495"/>
    </location>
</feature>
<proteinExistence type="predicted"/>
<keyword evidence="5" id="KW-1185">Reference proteome</keyword>
<keyword evidence="1" id="KW-0675">Receptor</keyword>
<feature type="region of interest" description="Disordered" evidence="3">
    <location>
        <begin position="252"/>
        <end position="273"/>
    </location>
</feature>
<dbReference type="Proteomes" id="UP000054498">
    <property type="component" value="Unassembled WGS sequence"/>
</dbReference>
<name>A0A0D2M6C4_9CHLO</name>
<dbReference type="GO" id="GO:0009881">
    <property type="term" value="F:photoreceptor activity"/>
    <property type="evidence" value="ECO:0007669"/>
    <property type="project" value="UniProtKB-KW"/>
</dbReference>
<feature type="compositionally biased region" description="Low complexity" evidence="3">
    <location>
        <begin position="773"/>
        <end position="784"/>
    </location>
</feature>
<dbReference type="Gene3D" id="3.30.450.20">
    <property type="entry name" value="PAS domain"/>
    <property type="match status" value="1"/>
</dbReference>
<evidence type="ECO:0000256" key="1">
    <source>
        <dbReference type="ARBA" id="ARBA00022543"/>
    </source>
</evidence>
<keyword evidence="2" id="KW-0716">Sensory transduction</keyword>
<evidence type="ECO:0000313" key="4">
    <source>
        <dbReference type="EMBL" id="KIY98974.1"/>
    </source>
</evidence>
<evidence type="ECO:0000256" key="2">
    <source>
        <dbReference type="ARBA" id="ARBA00022606"/>
    </source>
</evidence>
<keyword evidence="1" id="KW-0600">Photoreceptor protein</keyword>
<dbReference type="GeneID" id="25741864"/>
<organism evidence="4 5">
    <name type="scientific">Monoraphidium neglectum</name>
    <dbReference type="NCBI Taxonomy" id="145388"/>
    <lineage>
        <taxon>Eukaryota</taxon>
        <taxon>Viridiplantae</taxon>
        <taxon>Chlorophyta</taxon>
        <taxon>core chlorophytes</taxon>
        <taxon>Chlorophyceae</taxon>
        <taxon>CS clade</taxon>
        <taxon>Sphaeropleales</taxon>
        <taxon>Selenastraceae</taxon>
        <taxon>Monoraphidium</taxon>
    </lineage>
</organism>
<feature type="compositionally biased region" description="Acidic residues" evidence="3">
    <location>
        <begin position="789"/>
        <end position="800"/>
    </location>
</feature>
<evidence type="ECO:0008006" key="6">
    <source>
        <dbReference type="Google" id="ProtNLM"/>
    </source>
</evidence>
<accession>A0A0D2M6C4</accession>
<evidence type="ECO:0000256" key="3">
    <source>
        <dbReference type="SAM" id="MobiDB-lite"/>
    </source>
</evidence>
<feature type="compositionally biased region" description="Gly residues" evidence="3">
    <location>
        <begin position="760"/>
        <end position="772"/>
    </location>
</feature>
<reference evidence="4 5" key="1">
    <citation type="journal article" date="2013" name="BMC Genomics">
        <title>Reconstruction of the lipid metabolism for the microalga Monoraphidium neglectum from its genome sequence reveals characteristics suitable for biofuel production.</title>
        <authorList>
            <person name="Bogen C."/>
            <person name="Al-Dilaimi A."/>
            <person name="Albersmeier A."/>
            <person name="Wichmann J."/>
            <person name="Grundmann M."/>
            <person name="Rupp O."/>
            <person name="Lauersen K.J."/>
            <person name="Blifernez-Klassen O."/>
            <person name="Kalinowski J."/>
            <person name="Goesmann A."/>
            <person name="Mussgnug J.H."/>
            <person name="Kruse O."/>
        </authorList>
    </citation>
    <scope>NUCLEOTIDE SEQUENCE [LARGE SCALE GENOMIC DNA]</scope>
    <source>
        <strain evidence="4 5">SAG 48.87</strain>
    </source>
</reference>
<feature type="compositionally biased region" description="Gly residues" evidence="3">
    <location>
        <begin position="679"/>
        <end position="695"/>
    </location>
</feature>
<feature type="compositionally biased region" description="Basic residues" evidence="3">
    <location>
        <begin position="625"/>
        <end position="634"/>
    </location>
</feature>
<feature type="region of interest" description="Disordered" evidence="3">
    <location>
        <begin position="758"/>
        <end position="800"/>
    </location>
</feature>
<protein>
    <recommendedName>
        <fullName evidence="6">PAS domain-containing protein</fullName>
    </recommendedName>
</protein>
<dbReference type="InterPro" id="IPR052994">
    <property type="entry name" value="Tiny_macrocysts_regulators"/>
</dbReference>